<feature type="transmembrane region" description="Helical" evidence="6">
    <location>
        <begin position="96"/>
        <end position="115"/>
    </location>
</feature>
<dbReference type="GO" id="GO:0042773">
    <property type="term" value="P:ATP synthesis coupled electron transport"/>
    <property type="evidence" value="ECO:0007669"/>
    <property type="project" value="InterPro"/>
</dbReference>
<feature type="transmembrane region" description="Helical" evidence="6">
    <location>
        <begin position="423"/>
        <end position="444"/>
    </location>
</feature>
<dbReference type="GO" id="GO:0012505">
    <property type="term" value="C:endomembrane system"/>
    <property type="evidence" value="ECO:0007669"/>
    <property type="project" value="UniProtKB-SubCell"/>
</dbReference>
<dbReference type="GO" id="GO:0015990">
    <property type="term" value="P:electron transport coupled proton transport"/>
    <property type="evidence" value="ECO:0007669"/>
    <property type="project" value="TreeGrafter"/>
</dbReference>
<gene>
    <name evidence="8" type="ORF">DLJ53_33140</name>
</gene>
<organism evidence="8 9">
    <name type="scientific">Acuticoccus sediminis</name>
    <dbReference type="NCBI Taxonomy" id="2184697"/>
    <lineage>
        <taxon>Bacteria</taxon>
        <taxon>Pseudomonadati</taxon>
        <taxon>Pseudomonadota</taxon>
        <taxon>Alphaproteobacteria</taxon>
        <taxon>Hyphomicrobiales</taxon>
        <taxon>Amorphaceae</taxon>
        <taxon>Acuticoccus</taxon>
    </lineage>
</organism>
<dbReference type="InterPro" id="IPR003945">
    <property type="entry name" value="NU5C-like"/>
</dbReference>
<evidence type="ECO:0000256" key="1">
    <source>
        <dbReference type="ARBA" id="ARBA00004127"/>
    </source>
</evidence>
<dbReference type="AlphaFoldDB" id="A0A8B2NJQ8"/>
<feature type="transmembrane region" description="Helical" evidence="6">
    <location>
        <begin position="296"/>
        <end position="317"/>
    </location>
</feature>
<dbReference type="PRINTS" id="PR01434">
    <property type="entry name" value="NADHDHGNASE5"/>
</dbReference>
<feature type="transmembrane region" description="Helical" evidence="6">
    <location>
        <begin position="120"/>
        <end position="140"/>
    </location>
</feature>
<dbReference type="GO" id="GO:0016020">
    <property type="term" value="C:membrane"/>
    <property type="evidence" value="ECO:0007669"/>
    <property type="project" value="UniProtKB-SubCell"/>
</dbReference>
<dbReference type="EMBL" id="QHHQ01000015">
    <property type="protein sequence ID" value="RAH96227.1"/>
    <property type="molecule type" value="Genomic_DNA"/>
</dbReference>
<feature type="domain" description="NADH:quinone oxidoreductase/Mrp antiporter transmembrane" evidence="7">
    <location>
        <begin position="117"/>
        <end position="393"/>
    </location>
</feature>
<evidence type="ECO:0000256" key="6">
    <source>
        <dbReference type="SAM" id="Phobius"/>
    </source>
</evidence>
<reference evidence="8 9" key="1">
    <citation type="submission" date="2018-05" db="EMBL/GenBank/DDBJ databases">
        <title>Acuticoccus sediminis sp. nov., isolated from deep-sea sediment of Indian Ocean.</title>
        <authorList>
            <person name="Liu X."/>
            <person name="Lai Q."/>
            <person name="Du Y."/>
            <person name="Sun F."/>
            <person name="Zhang X."/>
            <person name="Wang S."/>
            <person name="Shao Z."/>
        </authorList>
    </citation>
    <scope>NUCLEOTIDE SEQUENCE [LARGE SCALE GENOMIC DNA]</scope>
    <source>
        <strain evidence="8 9">PTG4-2</strain>
    </source>
</reference>
<feature type="transmembrane region" description="Helical" evidence="6">
    <location>
        <begin position="29"/>
        <end position="48"/>
    </location>
</feature>
<dbReference type="Pfam" id="PF00361">
    <property type="entry name" value="Proton_antipo_M"/>
    <property type="match status" value="1"/>
</dbReference>
<keyword evidence="9" id="KW-1185">Reference proteome</keyword>
<accession>A0A8B2NJQ8</accession>
<evidence type="ECO:0000256" key="2">
    <source>
        <dbReference type="ARBA" id="ARBA00022692"/>
    </source>
</evidence>
<keyword evidence="2 5" id="KW-0812">Transmembrane</keyword>
<dbReference type="Proteomes" id="UP000249590">
    <property type="component" value="Unassembled WGS sequence"/>
</dbReference>
<proteinExistence type="predicted"/>
<dbReference type="Gene3D" id="1.20.5.2700">
    <property type="match status" value="1"/>
</dbReference>
<feature type="transmembrane region" description="Helical" evidence="6">
    <location>
        <begin position="255"/>
        <end position="276"/>
    </location>
</feature>
<keyword evidence="4 6" id="KW-0472">Membrane</keyword>
<dbReference type="InterPro" id="IPR001750">
    <property type="entry name" value="ND/Mrp_TM"/>
</dbReference>
<evidence type="ECO:0000256" key="5">
    <source>
        <dbReference type="RuleBase" id="RU000320"/>
    </source>
</evidence>
<feature type="transmembrane region" description="Helical" evidence="6">
    <location>
        <begin position="60"/>
        <end position="84"/>
    </location>
</feature>
<protein>
    <submittedName>
        <fullName evidence="8">Proton-conducting membrane transporter</fullName>
    </submittedName>
</protein>
<evidence type="ECO:0000256" key="3">
    <source>
        <dbReference type="ARBA" id="ARBA00022989"/>
    </source>
</evidence>
<feature type="transmembrane region" description="Helical" evidence="6">
    <location>
        <begin position="225"/>
        <end position="243"/>
    </location>
</feature>
<feature type="transmembrane region" description="Helical" evidence="6">
    <location>
        <begin position="348"/>
        <end position="370"/>
    </location>
</feature>
<dbReference type="PANTHER" id="PTHR42829">
    <property type="entry name" value="NADH-UBIQUINONE OXIDOREDUCTASE CHAIN 5"/>
    <property type="match status" value="1"/>
</dbReference>
<feature type="transmembrane region" description="Helical" evidence="6">
    <location>
        <begin position="464"/>
        <end position="486"/>
    </location>
</feature>
<sequence length="633" mass="64381">MLALVAALPVLSGFALVLAVPERSRALAAAAGLVLALVVALAAAVAIADARLAIVWTGALGLHAGLTPLSAVMLVLVPLVALPVTVHAALNEEEPALARLVGLMLVFVGGMELVVMADDLLTLLIGWEVIGAASWALVAHRWRDSHAVSSGAWAFLVTRTGDVGLFLAVMVLFAATGSLGFEALGELAGWPLALAASGLLVSAAAKAGQVPFSPWLFRAMDAPASVSALLHAATLVAAGAYLVARVEPHLAGTGFGDVAIAVGLVTAIAGGVVAMLQNHVKKLLAASTSAQLGLMFVAAGAGYPAVAILHLVAHALYKAPLFLAAGLAHEIRGTYALHRLGLGRSTPLLALAALAPALALAGVPPLGGAWTKEEIVSAAGHASLWLSLLVTLAGGLSAAYATRYQRLAFGRGAETPRDRLPSVAALAPILALSAASLGLAVLWLPAVSERVARWLGGEVPAGTVLELVLSLALVAVGIVFGLALAARAPRLGAEGRSAAFSDWLGLPWLLEHAIARPVQGLAHHLGRIDDRALDALPRAVRDASAAVPQRLAAVDNAVVDGGVRLAAALWRWLARVLDRFGELGAEGLPSGSAFLVGLAGAEARRVQTGFSHHYYVILVAGLLAAVAVLAIGA</sequence>
<comment type="subcellular location">
    <subcellularLocation>
        <location evidence="1">Endomembrane system</location>
        <topology evidence="1">Multi-pass membrane protein</topology>
    </subcellularLocation>
    <subcellularLocation>
        <location evidence="5">Membrane</location>
        <topology evidence="5">Multi-pass membrane protein</topology>
    </subcellularLocation>
</comment>
<dbReference type="OrthoDB" id="9811798at2"/>
<evidence type="ECO:0000313" key="8">
    <source>
        <dbReference type="EMBL" id="RAH96227.1"/>
    </source>
</evidence>
<feature type="transmembrane region" description="Helical" evidence="6">
    <location>
        <begin position="152"/>
        <end position="175"/>
    </location>
</feature>
<keyword evidence="3 6" id="KW-1133">Transmembrane helix</keyword>
<comment type="caution">
    <text evidence="8">The sequence shown here is derived from an EMBL/GenBank/DDBJ whole genome shotgun (WGS) entry which is preliminary data.</text>
</comment>
<dbReference type="GO" id="GO:0008137">
    <property type="term" value="F:NADH dehydrogenase (ubiquinone) activity"/>
    <property type="evidence" value="ECO:0007669"/>
    <property type="project" value="InterPro"/>
</dbReference>
<dbReference type="PANTHER" id="PTHR42829:SF2">
    <property type="entry name" value="NADH-UBIQUINONE OXIDOREDUCTASE CHAIN 5"/>
    <property type="match status" value="1"/>
</dbReference>
<evidence type="ECO:0000256" key="4">
    <source>
        <dbReference type="ARBA" id="ARBA00023136"/>
    </source>
</evidence>
<evidence type="ECO:0000313" key="9">
    <source>
        <dbReference type="Proteomes" id="UP000249590"/>
    </source>
</evidence>
<feature type="transmembrane region" description="Helical" evidence="6">
    <location>
        <begin position="614"/>
        <end position="632"/>
    </location>
</feature>
<feature type="transmembrane region" description="Helical" evidence="6">
    <location>
        <begin position="382"/>
        <end position="402"/>
    </location>
</feature>
<name>A0A8B2NJQ8_9HYPH</name>
<evidence type="ECO:0000259" key="7">
    <source>
        <dbReference type="Pfam" id="PF00361"/>
    </source>
</evidence>
<dbReference type="GO" id="GO:0003954">
    <property type="term" value="F:NADH dehydrogenase activity"/>
    <property type="evidence" value="ECO:0007669"/>
    <property type="project" value="TreeGrafter"/>
</dbReference>